<evidence type="ECO:0000313" key="2">
    <source>
        <dbReference type="EMBL" id="KAJ1195777.1"/>
    </source>
</evidence>
<proteinExistence type="predicted"/>
<evidence type="ECO:0000256" key="1">
    <source>
        <dbReference type="SAM" id="MobiDB-lite"/>
    </source>
</evidence>
<feature type="region of interest" description="Disordered" evidence="1">
    <location>
        <begin position="1"/>
        <end position="59"/>
    </location>
</feature>
<name>A0AAV7V4U0_PLEWA</name>
<comment type="caution">
    <text evidence="2">The sequence shown here is derived from an EMBL/GenBank/DDBJ whole genome shotgun (WGS) entry which is preliminary data.</text>
</comment>
<dbReference type="EMBL" id="JANPWB010000004">
    <property type="protein sequence ID" value="KAJ1195777.1"/>
    <property type="molecule type" value="Genomic_DNA"/>
</dbReference>
<dbReference type="AlphaFoldDB" id="A0AAV7V4U0"/>
<protein>
    <submittedName>
        <fullName evidence="2">Uncharacterized protein</fullName>
    </submittedName>
</protein>
<keyword evidence="3" id="KW-1185">Reference proteome</keyword>
<sequence length="82" mass="8490">MCLRANEVGQSGEGGSWGFISREGSGSAGPVGQMSSADRGVSNGPWWESPASEESAQVDLTSVSGNALRAKYALEENRVASQ</sequence>
<evidence type="ECO:0000313" key="3">
    <source>
        <dbReference type="Proteomes" id="UP001066276"/>
    </source>
</evidence>
<accession>A0AAV7V4U0</accession>
<organism evidence="2 3">
    <name type="scientific">Pleurodeles waltl</name>
    <name type="common">Iberian ribbed newt</name>
    <dbReference type="NCBI Taxonomy" id="8319"/>
    <lineage>
        <taxon>Eukaryota</taxon>
        <taxon>Metazoa</taxon>
        <taxon>Chordata</taxon>
        <taxon>Craniata</taxon>
        <taxon>Vertebrata</taxon>
        <taxon>Euteleostomi</taxon>
        <taxon>Amphibia</taxon>
        <taxon>Batrachia</taxon>
        <taxon>Caudata</taxon>
        <taxon>Salamandroidea</taxon>
        <taxon>Salamandridae</taxon>
        <taxon>Pleurodelinae</taxon>
        <taxon>Pleurodeles</taxon>
    </lineage>
</organism>
<dbReference type="Proteomes" id="UP001066276">
    <property type="component" value="Chromosome 2_2"/>
</dbReference>
<reference evidence="2" key="1">
    <citation type="journal article" date="2022" name="bioRxiv">
        <title>Sequencing and chromosome-scale assembly of the giantPleurodeles waltlgenome.</title>
        <authorList>
            <person name="Brown T."/>
            <person name="Elewa A."/>
            <person name="Iarovenko S."/>
            <person name="Subramanian E."/>
            <person name="Araus A.J."/>
            <person name="Petzold A."/>
            <person name="Susuki M."/>
            <person name="Suzuki K.-i.T."/>
            <person name="Hayashi T."/>
            <person name="Toyoda A."/>
            <person name="Oliveira C."/>
            <person name="Osipova E."/>
            <person name="Leigh N.D."/>
            <person name="Simon A."/>
            <person name="Yun M.H."/>
        </authorList>
    </citation>
    <scope>NUCLEOTIDE SEQUENCE</scope>
    <source>
        <strain evidence="2">20211129_DDA</strain>
        <tissue evidence="2">Liver</tissue>
    </source>
</reference>
<gene>
    <name evidence="2" type="ORF">NDU88_005045</name>
</gene>